<evidence type="ECO:0000259" key="1">
    <source>
        <dbReference type="Pfam" id="PF01935"/>
    </source>
</evidence>
<dbReference type="RefSeq" id="WP_192391910.1">
    <property type="nucleotide sequence ID" value="NZ_CAJHIU010000001.1"/>
</dbReference>
<dbReference type="Proteomes" id="UP000641152">
    <property type="component" value="Unassembled WGS sequence"/>
</dbReference>
<sequence length="1689" mass="193875">MSKQPFNELLIHNLVAWLDTCIQPGYRYRFYSDDEDQLRALLTALNAANASELSYLGTTLPYIDVADTRLVYVNDVEDAMNEHFISNLRDAVSRPDEIFSNCALLVLHQSRLDTLLNSAHDLAAPGAPLNSQDVEKQLVALCKTTSKPKLFQALLDMQTKQIVMENQSAFGYQDIYDSIANDHVDFQSLNLFEDKDLYKFDDRDKIQKRIEENQKLYTDIEYNIRNFANELPERLPKYSPEFIKERLTIDEWENTTLQQLQKEIDKNKGEAISYDTSEAITTEPYFMRDDSTTAAGQRNKNIILFAEGDYASLLFKFKGDGLKIDNFSIMDNPELAKQVSMTYMHRKLDIQVPFDGKPLFFRVRLQTTKSAETHFFKILILLKNSFVLDGIKNYFIIKPKDKELLLKLDSFDLNFSSEPNGPIYELPADAEQASVIEYPRLNISKFYDAHDEVKFAITNGTDSLMLALENEKIEDKISLPLLFNTQRSDRLFTQSGNAEYNEAKKKAILGNREFLLVGDRNTYVAYEHQLVTHQAYQLTYGSHAHYTKLQSIDQNIAASYHALLSYFQANKTTPSLCAWDEEVCMLATMFVGHYLSYVSNIEEDQALSTEQKTLFELGFVRDKGKTYLSPFSPLVLAYILHLVKRASNPEDDSYQHLFAVTLKRLNAKGLFPYLFINNETYAYTQVIEEDPFWLEFVPNEENEYSYVSKLTAEKIREFKEAFSALFDFRNEAPLIINSINNGRNEEIFEGIVQFYKNSFIEPVKMVVNLYDEHFEETAFDRFADMDFNTDIKLKYRLKEDDADSIIDAMRTHITYSKHLTNEAQNYCHLSFFKNNEKVQIRNRNVHTKQSGLVYEGLISGESSEKIDEHYYSGFGLKNVNIEDLANLKLAKIYNAMQRPVYESGSPYVKDNTIALMISDNFKALLEKSYSSALWTVIIDPKVTLDFFDSYKDLILIHYSDQYSSSASYDAITVTAKSDLYSSIVGSKDIISEFNAFNGEWLIKMITEREIIKKEKNGIIAAYKYITAYLSSPKITWVPLSVAEMIRVSGNVGLSMSKSDFSRYNESMSNDALKLGPISDDILLVGFCDEGVVLYPVEVKSGSADMQKAMQQAQALKSYFYDHIFNGDNLKSRLLKGLFIRQVFMQVEKYQLYNVFDANYFDDLYAKRELLLEGTYSLVEFENHSKGAVVAFLDIQLDTSINIKENILECKLPYDFLSGMLHTPFNHLKEKLHNEEYGTKKSYMLEEVIYTGSTNEVALPKEALEIEVIEDIEPTVAEELPESTIVPPISTGPMCIKFGSHSHTKEDILWYPTDTSKTFNTNTGIIGTMGTGKTQFTKSLIAQMIQTSQDNVNSTPIDILIFNYKAKDYLDEKFVATTNAKAYEPYHLPFNPLSLFGSRPLLPVHTANLFKTTLAKAFGLGTVQQSNLNRIILEAYERRGITKADKSTWTKPAPTIKDLWEVYSNEEKVAFDSLYAALEKLNSFEIFEPDPTKTIPLFEMLNGVTVINIAGYDTDIQNLIVAITLDIFYSQMQIKGASKQRDGYREITKIILVDEADNFMFQDFESLKKILKEGREFGVGTILSTQLLSHFKTAENDYADYILSWIIHKVDKIKFQDINSVFNVSSKQEAESLMDQIRTLNEHYSIYVDGNKNKLYMRDYPFFELMEKNKHGSVGLMRQIRKLEKHYSVL</sequence>
<dbReference type="InterPro" id="IPR017646">
    <property type="entry name" value="Dnd_assoc_2"/>
</dbReference>
<dbReference type="Pfam" id="PF01935">
    <property type="entry name" value="DUF87"/>
    <property type="match status" value="1"/>
</dbReference>
<gene>
    <name evidence="2" type="primary">dptH</name>
    <name evidence="2" type="ORF">EBB_00015</name>
</gene>
<dbReference type="PANTHER" id="PTHR42957">
    <property type="entry name" value="HELICASE MJ1565-RELATED"/>
    <property type="match status" value="1"/>
</dbReference>
<feature type="domain" description="Helicase HerA central" evidence="1">
    <location>
        <begin position="1310"/>
        <end position="1523"/>
    </location>
</feature>
<dbReference type="Gene3D" id="3.40.50.300">
    <property type="entry name" value="P-loop containing nucleotide triphosphate hydrolases"/>
    <property type="match status" value="1"/>
</dbReference>
<name>A0ABR9D9L2_9GAMM</name>
<dbReference type="SUPFAM" id="SSF52540">
    <property type="entry name" value="P-loop containing nucleoside triphosphate hydrolases"/>
    <property type="match status" value="1"/>
</dbReference>
<dbReference type="InterPro" id="IPR027417">
    <property type="entry name" value="P-loop_NTPase"/>
</dbReference>
<dbReference type="InterPro" id="IPR002789">
    <property type="entry name" value="HerA_central"/>
</dbReference>
<evidence type="ECO:0000313" key="3">
    <source>
        <dbReference type="Proteomes" id="UP000641152"/>
    </source>
</evidence>
<reference evidence="2 3" key="1">
    <citation type="submission" date="2020-09" db="EMBL/GenBank/DDBJ databases">
        <title>Methylomonas albis sp. nov. and Methylomonas fluvii sp. nov.: Two cold-adapted methanotrophs from the River Elbe and an amended description of Methylovulum psychrotolerans strain Eb1.</title>
        <authorList>
            <person name="Bussmann I.K."/>
            <person name="Klings K.-W."/>
            <person name="Warnstedt J."/>
            <person name="Hoppert M."/>
            <person name="Saborowski A."/>
            <person name="Horn F."/>
            <person name="Liebner S."/>
        </authorList>
    </citation>
    <scope>NUCLEOTIDE SEQUENCE [LARGE SCALE GENOMIC DNA]</scope>
    <source>
        <strain evidence="2 3">EbB</strain>
    </source>
</reference>
<dbReference type="InterPro" id="IPR008571">
    <property type="entry name" value="HerA-like"/>
</dbReference>
<protein>
    <submittedName>
        <fullName evidence="2">DNA phosphorothioation-dependent restriction protein DptH</fullName>
    </submittedName>
</protein>
<proteinExistence type="predicted"/>
<dbReference type="PANTHER" id="PTHR42957:SF1">
    <property type="entry name" value="HELICASE MJ1565-RELATED"/>
    <property type="match status" value="1"/>
</dbReference>
<keyword evidence="3" id="KW-1185">Reference proteome</keyword>
<organism evidence="2 3">
    <name type="scientific">Methylomonas fluvii</name>
    <dbReference type="NCBI Taxonomy" id="1854564"/>
    <lineage>
        <taxon>Bacteria</taxon>
        <taxon>Pseudomonadati</taxon>
        <taxon>Pseudomonadota</taxon>
        <taxon>Gammaproteobacteria</taxon>
        <taxon>Methylococcales</taxon>
        <taxon>Methylococcaceae</taxon>
        <taxon>Methylomonas</taxon>
    </lineage>
</organism>
<dbReference type="EMBL" id="JACXST010000001">
    <property type="protein sequence ID" value="MBD9358958.1"/>
    <property type="molecule type" value="Genomic_DNA"/>
</dbReference>
<accession>A0ABR9D9L2</accession>
<comment type="caution">
    <text evidence="2">The sequence shown here is derived from an EMBL/GenBank/DDBJ whole genome shotgun (WGS) entry which is preliminary data.</text>
</comment>
<evidence type="ECO:0000313" key="2">
    <source>
        <dbReference type="EMBL" id="MBD9358958.1"/>
    </source>
</evidence>
<dbReference type="NCBIfam" id="TIGR03237">
    <property type="entry name" value="dnd_assoc_2"/>
    <property type="match status" value="1"/>
</dbReference>